<feature type="region of interest" description="Disordered" evidence="1">
    <location>
        <begin position="125"/>
        <end position="159"/>
    </location>
</feature>
<organism evidence="2">
    <name type="scientific">uncultured Frankineae bacterium</name>
    <dbReference type="NCBI Taxonomy" id="437475"/>
    <lineage>
        <taxon>Bacteria</taxon>
        <taxon>Bacillati</taxon>
        <taxon>Actinomycetota</taxon>
        <taxon>Actinomycetes</taxon>
        <taxon>Frankiales</taxon>
        <taxon>environmental samples</taxon>
    </lineage>
</organism>
<evidence type="ECO:0000256" key="1">
    <source>
        <dbReference type="SAM" id="MobiDB-lite"/>
    </source>
</evidence>
<dbReference type="EMBL" id="CADCUB010000051">
    <property type="protein sequence ID" value="CAA9316900.1"/>
    <property type="molecule type" value="Genomic_DNA"/>
</dbReference>
<name>A0A6J4KYN0_9ACTN</name>
<evidence type="ECO:0000313" key="2">
    <source>
        <dbReference type="EMBL" id="CAA9316900.1"/>
    </source>
</evidence>
<proteinExistence type="predicted"/>
<sequence length="159" mass="17876">DRDRRDRQHDARLHRPARRRRPPAHRVAAHAPQAPHAERPGHQLRDVRVDLHAHVGAAARVPRAGTPVHHAAARRRRAAHQLRLRGRPLVLAVLADLGPASAVAGAAARHERPAVDHQRLRRARRHPLLAQDPALHGVVPRARARHPRDLHLRPRPRGL</sequence>
<feature type="region of interest" description="Disordered" evidence="1">
    <location>
        <begin position="1"/>
        <end position="41"/>
    </location>
</feature>
<feature type="non-terminal residue" evidence="2">
    <location>
        <position position="159"/>
    </location>
</feature>
<feature type="non-terminal residue" evidence="2">
    <location>
        <position position="1"/>
    </location>
</feature>
<feature type="compositionally biased region" description="Basic residues" evidence="1">
    <location>
        <begin position="14"/>
        <end position="28"/>
    </location>
</feature>
<protein>
    <submittedName>
        <fullName evidence="2">Succinate dehydrogenase hydrophobic membrane anchor protein</fullName>
    </submittedName>
</protein>
<reference evidence="2" key="1">
    <citation type="submission" date="2020-02" db="EMBL/GenBank/DDBJ databases">
        <authorList>
            <person name="Meier V. D."/>
        </authorList>
    </citation>
    <scope>NUCLEOTIDE SEQUENCE</scope>
    <source>
        <strain evidence="2">AVDCRST_MAG07</strain>
    </source>
</reference>
<dbReference type="AlphaFoldDB" id="A0A6J4KYN0"/>
<feature type="compositionally biased region" description="Basic and acidic residues" evidence="1">
    <location>
        <begin position="1"/>
        <end position="13"/>
    </location>
</feature>
<gene>
    <name evidence="2" type="ORF">AVDCRST_MAG07-933</name>
</gene>
<accession>A0A6J4KYN0</accession>